<dbReference type="PROSITE" id="PS00681">
    <property type="entry name" value="CHAPERONINS_CPN10"/>
    <property type="match status" value="1"/>
</dbReference>
<organism evidence="5 6">
    <name type="scientific">Hoeflea halophila</name>
    <dbReference type="NCBI Taxonomy" id="714899"/>
    <lineage>
        <taxon>Bacteria</taxon>
        <taxon>Pseudomonadati</taxon>
        <taxon>Pseudomonadota</taxon>
        <taxon>Alphaproteobacteria</taxon>
        <taxon>Hyphomicrobiales</taxon>
        <taxon>Rhizobiaceae</taxon>
        <taxon>Hoeflea</taxon>
    </lineage>
</organism>
<dbReference type="PRINTS" id="PR00297">
    <property type="entry name" value="CHAPERONIN10"/>
</dbReference>
<dbReference type="GO" id="GO:0044183">
    <property type="term" value="F:protein folding chaperone"/>
    <property type="evidence" value="ECO:0007669"/>
    <property type="project" value="InterPro"/>
</dbReference>
<comment type="subcellular location">
    <subcellularLocation>
        <location evidence="3">Cytoplasm</location>
    </subcellularLocation>
</comment>
<name>A0A286HLY4_9HYPH</name>
<keyword evidence="2 3" id="KW-0143">Chaperone</keyword>
<dbReference type="Pfam" id="PF00166">
    <property type="entry name" value="Cpn10"/>
    <property type="match status" value="1"/>
</dbReference>
<dbReference type="Gene3D" id="2.30.33.40">
    <property type="entry name" value="GroES chaperonin"/>
    <property type="match status" value="1"/>
</dbReference>
<dbReference type="NCBIfam" id="NF001533">
    <property type="entry name" value="PRK00364.2-4"/>
    <property type="match status" value="1"/>
</dbReference>
<dbReference type="InterPro" id="IPR011032">
    <property type="entry name" value="GroES-like_sf"/>
</dbReference>
<proteinExistence type="inferred from homology"/>
<dbReference type="HAMAP" id="MF_00580">
    <property type="entry name" value="CH10"/>
    <property type="match status" value="1"/>
</dbReference>
<dbReference type="EMBL" id="OCPC01000001">
    <property type="protein sequence ID" value="SOE08772.1"/>
    <property type="molecule type" value="Genomic_DNA"/>
</dbReference>
<dbReference type="NCBIfam" id="NF001531">
    <property type="entry name" value="PRK00364.2-2"/>
    <property type="match status" value="1"/>
</dbReference>
<dbReference type="GO" id="GO:0005524">
    <property type="term" value="F:ATP binding"/>
    <property type="evidence" value="ECO:0007669"/>
    <property type="project" value="InterPro"/>
</dbReference>
<dbReference type="SMART" id="SM00883">
    <property type="entry name" value="Cpn10"/>
    <property type="match status" value="1"/>
</dbReference>
<accession>A0A286HLY4</accession>
<comment type="subunit">
    <text evidence="3">Heptamer of 7 subunits arranged in a ring. Interacts with the chaperonin GroEL.</text>
</comment>
<dbReference type="GO" id="GO:0005737">
    <property type="term" value="C:cytoplasm"/>
    <property type="evidence" value="ECO:0007669"/>
    <property type="project" value="UniProtKB-SubCell"/>
</dbReference>
<dbReference type="CDD" id="cd00320">
    <property type="entry name" value="cpn10"/>
    <property type="match status" value="1"/>
</dbReference>
<dbReference type="GO" id="GO:0051087">
    <property type="term" value="F:protein-folding chaperone binding"/>
    <property type="evidence" value="ECO:0007669"/>
    <property type="project" value="TreeGrafter"/>
</dbReference>
<protein>
    <recommendedName>
        <fullName evidence="3">Co-chaperonin GroES</fullName>
    </recommendedName>
    <alternativeName>
        <fullName evidence="3">10 kDa chaperonin</fullName>
    </alternativeName>
    <alternativeName>
        <fullName evidence="3">Chaperonin-10</fullName>
        <shortName evidence="3">Cpn10</shortName>
    </alternativeName>
</protein>
<dbReference type="NCBIfam" id="NF001527">
    <property type="entry name" value="PRK00364.1-2"/>
    <property type="match status" value="1"/>
</dbReference>
<dbReference type="AlphaFoldDB" id="A0A286HLY4"/>
<gene>
    <name evidence="3" type="primary">groES</name>
    <name evidence="3" type="synonym">groS</name>
    <name evidence="5" type="ORF">SAMN05877838_0502</name>
</gene>
<evidence type="ECO:0000256" key="2">
    <source>
        <dbReference type="ARBA" id="ARBA00023186"/>
    </source>
</evidence>
<dbReference type="Proteomes" id="UP000219465">
    <property type="component" value="Unassembled WGS sequence"/>
</dbReference>
<dbReference type="GO" id="GO:0046872">
    <property type="term" value="F:metal ion binding"/>
    <property type="evidence" value="ECO:0007669"/>
    <property type="project" value="TreeGrafter"/>
</dbReference>
<keyword evidence="3" id="KW-0963">Cytoplasm</keyword>
<dbReference type="FunFam" id="2.30.33.40:FF:000001">
    <property type="entry name" value="10 kDa chaperonin"/>
    <property type="match status" value="1"/>
</dbReference>
<comment type="similarity">
    <text evidence="1 3 4">Belongs to the GroES chaperonin family.</text>
</comment>
<comment type="function">
    <text evidence="3 4">Together with the chaperonin GroEL, plays an essential role in assisting protein folding. The GroEL-GroES system forms a nano-cage that allows encapsulation of the non-native substrate proteins and provides a physical environment optimized to promote and accelerate protein folding. GroES binds to the apical surface of the GroEL ring, thereby capping the opening of the GroEL channel.</text>
</comment>
<dbReference type="InterPro" id="IPR020818">
    <property type="entry name" value="Chaperonin_GroES"/>
</dbReference>
<evidence type="ECO:0000256" key="3">
    <source>
        <dbReference type="HAMAP-Rule" id="MF_00580"/>
    </source>
</evidence>
<dbReference type="SUPFAM" id="SSF50129">
    <property type="entry name" value="GroES-like"/>
    <property type="match status" value="1"/>
</dbReference>
<evidence type="ECO:0000256" key="1">
    <source>
        <dbReference type="ARBA" id="ARBA00006975"/>
    </source>
</evidence>
<dbReference type="InterPro" id="IPR037124">
    <property type="entry name" value="Chaperonin_GroES_sf"/>
</dbReference>
<dbReference type="GO" id="GO:0051082">
    <property type="term" value="F:unfolded protein binding"/>
    <property type="evidence" value="ECO:0007669"/>
    <property type="project" value="TreeGrafter"/>
</dbReference>
<evidence type="ECO:0000313" key="5">
    <source>
        <dbReference type="EMBL" id="SOE08772.1"/>
    </source>
</evidence>
<dbReference type="PANTHER" id="PTHR10772:SF58">
    <property type="entry name" value="CO-CHAPERONIN GROES"/>
    <property type="match status" value="1"/>
</dbReference>
<evidence type="ECO:0000313" key="6">
    <source>
        <dbReference type="Proteomes" id="UP000219465"/>
    </source>
</evidence>
<keyword evidence="6" id="KW-1185">Reference proteome</keyword>
<dbReference type="NCBIfam" id="NF001529">
    <property type="entry name" value="PRK00364.1-5"/>
    <property type="match status" value="1"/>
</dbReference>
<sequence>MFVQEENMKFRPLHDRILVRRVESDERTKGGIIIPDTAKEKPQEGEVIATGPGARNDQGEIVALDVKPGDRVLFGKWSGTEIRLDGEDLLIMKESDVMGILDAEAAVKAAA</sequence>
<evidence type="ECO:0000256" key="4">
    <source>
        <dbReference type="RuleBase" id="RU000535"/>
    </source>
</evidence>
<dbReference type="InterPro" id="IPR018369">
    <property type="entry name" value="Chaprnonin_Cpn10_CS"/>
</dbReference>
<dbReference type="PANTHER" id="PTHR10772">
    <property type="entry name" value="10 KDA HEAT SHOCK PROTEIN"/>
    <property type="match status" value="1"/>
</dbReference>
<reference evidence="6" key="1">
    <citation type="submission" date="2017-08" db="EMBL/GenBank/DDBJ databases">
        <authorList>
            <person name="Varghese N."/>
            <person name="Submissions S."/>
        </authorList>
    </citation>
    <scope>NUCLEOTIDE SEQUENCE [LARGE SCALE GENOMIC DNA]</scope>
    <source>
        <strain evidence="6">KCTC 23107</strain>
    </source>
</reference>